<dbReference type="PANTHER" id="PTHR43095">
    <property type="entry name" value="SUGAR KINASE"/>
    <property type="match status" value="1"/>
</dbReference>
<keyword evidence="4 8" id="KW-0547">Nucleotide-binding</keyword>
<dbReference type="InterPro" id="IPR006000">
    <property type="entry name" value="Xylulokinase"/>
</dbReference>
<dbReference type="EMBL" id="JQCE01000075">
    <property type="protein sequence ID" value="KRO15184.1"/>
    <property type="molecule type" value="Genomic_DNA"/>
</dbReference>
<keyword evidence="14" id="KW-1185">Reference proteome</keyword>
<accession>A0A0R2MSJ5</accession>
<dbReference type="InterPro" id="IPR018485">
    <property type="entry name" value="FGGY_C"/>
</dbReference>
<evidence type="ECO:0000256" key="6">
    <source>
        <dbReference type="ARBA" id="ARBA00022840"/>
    </source>
</evidence>
<evidence type="ECO:0000256" key="5">
    <source>
        <dbReference type="ARBA" id="ARBA00022777"/>
    </source>
</evidence>
<evidence type="ECO:0000313" key="13">
    <source>
        <dbReference type="EMBL" id="KRO15184.1"/>
    </source>
</evidence>
<dbReference type="SUPFAM" id="SSF53067">
    <property type="entry name" value="Actin-like ATPase domain"/>
    <property type="match status" value="2"/>
</dbReference>
<evidence type="ECO:0000313" key="14">
    <source>
        <dbReference type="Proteomes" id="UP000050969"/>
    </source>
</evidence>
<evidence type="ECO:0000259" key="11">
    <source>
        <dbReference type="Pfam" id="PF00370"/>
    </source>
</evidence>
<organism evidence="13 14">
    <name type="scientific">Lacticaseibacillus saniviri JCM 17471 = DSM 24301</name>
    <dbReference type="NCBI Taxonomy" id="1293598"/>
    <lineage>
        <taxon>Bacteria</taxon>
        <taxon>Bacillati</taxon>
        <taxon>Bacillota</taxon>
        <taxon>Bacilli</taxon>
        <taxon>Lactobacillales</taxon>
        <taxon>Lactobacillaceae</taxon>
        <taxon>Lacticaseibacillus</taxon>
    </lineage>
</organism>
<dbReference type="PATRIC" id="fig|1293598.4.peg.294"/>
<dbReference type="InterPro" id="IPR000577">
    <property type="entry name" value="Carb_kinase_FGGY"/>
</dbReference>
<keyword evidence="7 8" id="KW-0119">Carbohydrate metabolism</keyword>
<proteinExistence type="inferred from homology"/>
<dbReference type="GO" id="GO:0004856">
    <property type="term" value="F:D-xylulokinase activity"/>
    <property type="evidence" value="ECO:0007669"/>
    <property type="project" value="UniProtKB-UniRule"/>
</dbReference>
<comment type="similarity">
    <text evidence="1 8 9">Belongs to the FGGY kinase family.</text>
</comment>
<dbReference type="PIRSF" id="PIRSF000538">
    <property type="entry name" value="GlpK"/>
    <property type="match status" value="1"/>
</dbReference>
<comment type="function">
    <text evidence="8">Catalyzes the phosphorylation of D-xylulose to D-xylulose 5-phosphate.</text>
</comment>
<gene>
    <name evidence="8 10" type="primary">xylB</name>
    <name evidence="13" type="ORF">IV56_GL000275</name>
</gene>
<dbReference type="HAMAP" id="MF_02220">
    <property type="entry name" value="XylB"/>
    <property type="match status" value="1"/>
</dbReference>
<evidence type="ECO:0000256" key="9">
    <source>
        <dbReference type="RuleBase" id="RU003733"/>
    </source>
</evidence>
<feature type="domain" description="Carbohydrate kinase FGGY N-terminal" evidence="11">
    <location>
        <begin position="5"/>
        <end position="247"/>
    </location>
</feature>
<evidence type="ECO:0000256" key="1">
    <source>
        <dbReference type="ARBA" id="ARBA00009156"/>
    </source>
</evidence>
<evidence type="ECO:0000256" key="3">
    <source>
        <dbReference type="ARBA" id="ARBA00022679"/>
    </source>
</evidence>
<evidence type="ECO:0000256" key="7">
    <source>
        <dbReference type="ARBA" id="ARBA00023277"/>
    </source>
</evidence>
<dbReference type="InterPro" id="IPR018483">
    <property type="entry name" value="Carb_kinase_FGGY_CS"/>
</dbReference>
<dbReference type="InterPro" id="IPR018484">
    <property type="entry name" value="FGGY_N"/>
</dbReference>
<dbReference type="Proteomes" id="UP000050969">
    <property type="component" value="Unassembled WGS sequence"/>
</dbReference>
<evidence type="ECO:0000256" key="2">
    <source>
        <dbReference type="ARBA" id="ARBA00022629"/>
    </source>
</evidence>
<dbReference type="GO" id="GO:0042732">
    <property type="term" value="P:D-xylose metabolic process"/>
    <property type="evidence" value="ECO:0007669"/>
    <property type="project" value="UniProtKB-KW"/>
</dbReference>
<keyword evidence="5 8" id="KW-0418">Kinase</keyword>
<name>A0A0R2MSJ5_9LACO</name>
<reference evidence="13 14" key="1">
    <citation type="journal article" date="2015" name="Genome Announc.">
        <title>Expanding the biotechnology potential of lactobacilli through comparative genomics of 213 strains and associated genera.</title>
        <authorList>
            <person name="Sun Z."/>
            <person name="Harris H.M."/>
            <person name="McCann A."/>
            <person name="Guo C."/>
            <person name="Argimon S."/>
            <person name="Zhang W."/>
            <person name="Yang X."/>
            <person name="Jeffery I.B."/>
            <person name="Cooney J.C."/>
            <person name="Kagawa T.F."/>
            <person name="Liu W."/>
            <person name="Song Y."/>
            <person name="Salvetti E."/>
            <person name="Wrobel A."/>
            <person name="Rasinkangas P."/>
            <person name="Parkhill J."/>
            <person name="Rea M.C."/>
            <person name="O'Sullivan O."/>
            <person name="Ritari J."/>
            <person name="Douillard F.P."/>
            <person name="Paul Ross R."/>
            <person name="Yang R."/>
            <person name="Briner A.E."/>
            <person name="Felis G.E."/>
            <person name="de Vos W.M."/>
            <person name="Barrangou R."/>
            <person name="Klaenhammer T.R."/>
            <person name="Caufield P.W."/>
            <person name="Cui Y."/>
            <person name="Zhang H."/>
            <person name="O'Toole P.W."/>
        </authorList>
    </citation>
    <scope>NUCLEOTIDE SEQUENCE [LARGE SCALE GENOMIC DNA]</scope>
    <source>
        <strain evidence="13 14">DSM 24301</strain>
    </source>
</reference>
<evidence type="ECO:0000256" key="8">
    <source>
        <dbReference type="HAMAP-Rule" id="MF_02220"/>
    </source>
</evidence>
<comment type="catalytic activity">
    <reaction evidence="8 10">
        <text>D-xylulose + ATP = D-xylulose 5-phosphate + ADP + H(+)</text>
        <dbReference type="Rhea" id="RHEA:10964"/>
        <dbReference type="ChEBI" id="CHEBI:15378"/>
        <dbReference type="ChEBI" id="CHEBI:17140"/>
        <dbReference type="ChEBI" id="CHEBI:30616"/>
        <dbReference type="ChEBI" id="CHEBI:57737"/>
        <dbReference type="ChEBI" id="CHEBI:456216"/>
        <dbReference type="EC" id="2.7.1.17"/>
    </reaction>
</comment>
<keyword evidence="3 8" id="KW-0808">Transferase</keyword>
<dbReference type="Pfam" id="PF02782">
    <property type="entry name" value="FGGY_C"/>
    <property type="match status" value="1"/>
</dbReference>
<dbReference type="STRING" id="1293598.IV56_GL000275"/>
<evidence type="ECO:0000259" key="12">
    <source>
        <dbReference type="Pfam" id="PF02782"/>
    </source>
</evidence>
<dbReference type="NCBIfam" id="TIGR01312">
    <property type="entry name" value="XylB"/>
    <property type="match status" value="1"/>
</dbReference>
<dbReference type="PRINTS" id="PR00475">
    <property type="entry name" value="HEXOKINASE"/>
</dbReference>
<dbReference type="PANTHER" id="PTHR43095:SF5">
    <property type="entry name" value="XYLULOSE KINASE"/>
    <property type="match status" value="1"/>
</dbReference>
<evidence type="ECO:0000256" key="4">
    <source>
        <dbReference type="ARBA" id="ARBA00022741"/>
    </source>
</evidence>
<protein>
    <recommendedName>
        <fullName evidence="8 10">Xylulose kinase</fullName>
        <shortName evidence="8 10">Xylulokinase</shortName>
        <ecNumber evidence="8 10">2.7.1.17</ecNumber>
    </recommendedName>
</protein>
<comment type="caution">
    <text evidence="13">The sequence shown here is derived from an EMBL/GenBank/DDBJ whole genome shotgun (WGS) entry which is preliminary data.</text>
</comment>
<feature type="binding site" evidence="8">
    <location>
        <begin position="82"/>
        <end position="83"/>
    </location>
    <ligand>
        <name>substrate</name>
    </ligand>
</feature>
<sequence length="489" mass="52558">MKMAVVLGIDLGTSAVKVSAVSPTGEVVAQASEAYPLNNPQPGYYEQDPIDWTNATIAAIHTLLSTEIAPGEVYGISFSGQMHSLVVLNQRREVIRPAILWNDTRSSEEAQWLNHEFGDKLIEITGNQALPGFTLTKLLWLARHETATYEQIAHIMLPKDYVRLQITDQIATDFSDAAGTLLFDLHTQQWSDVIIDRIKLKPEILPPLLAADAQAGTVTASFSDRTGLITGTPVFTGAADNAAGAIGAGVLNPDQGLVSIGTSGVVLKGEEQAGDYAGELQFEALGPNKRYYSMGVTLAAGYSLSWFKQTFAANMSFDELVALAETSIPGAHGLLFTPYIVGERTPHNDGHVRGSFIGIDSQHTLADFARAVFEGITYSLNDIFKIYEQAGTPIHQAVAIGGGAKSAFWLQLQADIFNVPVIQLANEQGPGMGAAVLAAVGLGWFGSVDEAAQSIVSQKATIPPESDAVSIYQQQYQRYTQIYANTKIL</sequence>
<dbReference type="PROSITE" id="PS00445">
    <property type="entry name" value="FGGY_KINASES_2"/>
    <property type="match status" value="1"/>
</dbReference>
<dbReference type="EC" id="2.7.1.17" evidence="8 10"/>
<feature type="site" description="Important for activity" evidence="8">
    <location>
        <position position="10"/>
    </location>
</feature>
<dbReference type="GO" id="GO:0005524">
    <property type="term" value="F:ATP binding"/>
    <property type="evidence" value="ECO:0007669"/>
    <property type="project" value="UniProtKB-UniRule"/>
</dbReference>
<dbReference type="Pfam" id="PF00370">
    <property type="entry name" value="FGGY_N"/>
    <property type="match status" value="1"/>
</dbReference>
<dbReference type="Gene3D" id="3.30.420.40">
    <property type="match status" value="2"/>
</dbReference>
<dbReference type="GO" id="GO:0005998">
    <property type="term" value="P:xylulose catabolic process"/>
    <property type="evidence" value="ECO:0007669"/>
    <property type="project" value="UniProtKB-UniRule"/>
</dbReference>
<dbReference type="InterPro" id="IPR050406">
    <property type="entry name" value="FGGY_Carb_Kinase"/>
</dbReference>
<keyword evidence="2 8" id="KW-0859">Xylose metabolism</keyword>
<evidence type="ECO:0000256" key="10">
    <source>
        <dbReference type="RuleBase" id="RU364073"/>
    </source>
</evidence>
<feature type="domain" description="Carbohydrate kinase FGGY C-terminal" evidence="12">
    <location>
        <begin position="257"/>
        <end position="441"/>
    </location>
</feature>
<dbReference type="PROSITE" id="PS00933">
    <property type="entry name" value="FGGY_KINASES_1"/>
    <property type="match status" value="1"/>
</dbReference>
<keyword evidence="6 8" id="KW-0067">ATP-binding</keyword>
<dbReference type="AlphaFoldDB" id="A0A0R2MSJ5"/>
<feature type="active site" description="Proton acceptor" evidence="8">
    <location>
        <position position="240"/>
    </location>
</feature>
<dbReference type="CDD" id="cd07808">
    <property type="entry name" value="ASKHA_NBD_FGGY_EcXK-like"/>
    <property type="match status" value="1"/>
</dbReference>
<dbReference type="InterPro" id="IPR043129">
    <property type="entry name" value="ATPase_NBD"/>
</dbReference>